<keyword evidence="2" id="KW-1185">Reference proteome</keyword>
<evidence type="ECO:0000313" key="1">
    <source>
        <dbReference type="EMBL" id="KAK2963651.1"/>
    </source>
</evidence>
<accession>A0ABQ9YJ33</accession>
<evidence type="ECO:0000313" key="2">
    <source>
        <dbReference type="Proteomes" id="UP001281761"/>
    </source>
</evidence>
<name>A0ABQ9YJ33_9EUKA</name>
<sequence>MPYPTNHPYEQTKQGTALEEEPELNQIVIQNIVEKIFETESTKLTKRLARNMNHFPYLCLYQRTDLQASDLIPVIPVGSDPTKYLQYHFVSFISKKCLQICVYTKSDLSLYLPGFVIASPIAMAFSSSLSFIENDGDLWNTLNNIQSLMLPWKKENADVVRARRQIIKTLISEGYEDTLEQMLMTDKDGEYGRDLVTKRRSISQLLGWNDNAESDHM</sequence>
<dbReference type="EMBL" id="JARBJD010000005">
    <property type="protein sequence ID" value="KAK2963651.1"/>
    <property type="molecule type" value="Genomic_DNA"/>
</dbReference>
<protein>
    <submittedName>
        <fullName evidence="1">Uncharacterized protein</fullName>
    </submittedName>
</protein>
<comment type="caution">
    <text evidence="1">The sequence shown here is derived from an EMBL/GenBank/DDBJ whole genome shotgun (WGS) entry which is preliminary data.</text>
</comment>
<gene>
    <name evidence="1" type="ORF">BLNAU_1216</name>
</gene>
<reference evidence="1 2" key="1">
    <citation type="journal article" date="2022" name="bioRxiv">
        <title>Genomics of Preaxostyla Flagellates Illuminates Evolutionary Transitions and the Path Towards Mitochondrial Loss.</title>
        <authorList>
            <person name="Novak L.V.F."/>
            <person name="Treitli S.C."/>
            <person name="Pyrih J."/>
            <person name="Halakuc P."/>
            <person name="Pipaliya S.V."/>
            <person name="Vacek V."/>
            <person name="Brzon O."/>
            <person name="Soukal P."/>
            <person name="Eme L."/>
            <person name="Dacks J.B."/>
            <person name="Karnkowska A."/>
            <person name="Elias M."/>
            <person name="Hampl V."/>
        </authorList>
    </citation>
    <scope>NUCLEOTIDE SEQUENCE [LARGE SCALE GENOMIC DNA]</scope>
    <source>
        <strain evidence="1">NAU3</strain>
        <tissue evidence="1">Gut</tissue>
    </source>
</reference>
<organism evidence="1 2">
    <name type="scientific">Blattamonas nauphoetae</name>
    <dbReference type="NCBI Taxonomy" id="2049346"/>
    <lineage>
        <taxon>Eukaryota</taxon>
        <taxon>Metamonada</taxon>
        <taxon>Preaxostyla</taxon>
        <taxon>Oxymonadida</taxon>
        <taxon>Blattamonas</taxon>
    </lineage>
</organism>
<proteinExistence type="predicted"/>
<dbReference type="Proteomes" id="UP001281761">
    <property type="component" value="Unassembled WGS sequence"/>
</dbReference>